<organism evidence="3 4">
    <name type="scientific">Eremococcus coleocola ACS-139-V-Col8</name>
    <dbReference type="NCBI Taxonomy" id="908337"/>
    <lineage>
        <taxon>Bacteria</taxon>
        <taxon>Bacillati</taxon>
        <taxon>Bacillota</taxon>
        <taxon>Bacilli</taxon>
        <taxon>Lactobacillales</taxon>
        <taxon>Aerococcaceae</taxon>
        <taxon>Eremococcus</taxon>
    </lineage>
</organism>
<evidence type="ECO:0000256" key="1">
    <source>
        <dbReference type="SAM" id="Coils"/>
    </source>
</evidence>
<feature type="coiled-coil region" evidence="1">
    <location>
        <begin position="434"/>
        <end position="468"/>
    </location>
</feature>
<proteinExistence type="predicted"/>
<sequence length="985" mass="110210">MILIYDKNATNFENYGLGPLRDVINPVVKRERNGQYFFECEYPFDGLNYEAIKEGNILKMSAGPRTKGQKFDITKVEKHGLKTMKIYAEHISYRTKRLGLKPEFGAIGDGSFALTAWKNNLVGEHNFEVWSDVSTSGTANWRVDKFQNARNVLGGVEGSILDIWGGEYEFDNEKVKLWSKMGRPSKAAIIYGKNLTDIQEETNITDTYTSIYPVAVKDKDLFTIDELYIDSEYAGNYPQRRIQVVDFSGSFDMEEEITQDKLRNKARSYIKSNRVGIPKVTMDVKFVDLAKTLDDGELKQAEEIELCDTLTILFPRIGIRDTAAKVVAMDWNPVTETVISITVGNINTSLKTTLINDLSQRIDRVEAETQDVRLAANGINKIYHSAVEPTPPKGGFLVNDQWWQQNGEYIRMYRWDGESWVKFLDTEQFEAELNKKIDTKYQESDARLKEIEKEQALADQKLKDAGVEWQKIAAETAEQITNSAFQTAMDEVEKKIVETEKGFQTTLTEFSNGTELKNIINQEIGKATLTLSQTQIDEITGEITTAFNQQIDTALASSTTIKDIKNNITAWNQTAEVIKGEVQASKDIYKNLFPGPMKGWKGVRFSSDSDQYNYRVNDKNIGIVIKVKQNTTYTLRINNPYILNGDKQYGFYTGMSNGFGEFYPISNWTFRMINNKPIQLETGPHNNLFIDFGLIFTEDQIEAAQIQLEEGQFATNYVPPIADNAAFKSAMTMQSNSIDMALFGQAGAISRINLGANGIYLKGKTIRLDGDTVMDNAFANSLIAKTIEAGSIKANSATIANLISHNIDVNNLSGNKATFAQVLFNGVNNRLRITSDGMDVMANTGYVATTFNSNGLEIYKDGTLVGRFQSLDAADTSGVFVGRKSLSMVAQRDSYISWSYNERGKSTYTRMMALDGNDGSIYLSSMLKPDINYPGVGIKLQQRIFGSDTGLGWENAAGTAGIYVSNTGSQVYIIKGNTYYRVATN</sequence>
<dbReference type="InterPro" id="IPR010572">
    <property type="entry name" value="Tail_dom"/>
</dbReference>
<gene>
    <name evidence="3" type="ORF">HMPREF9257_0527</name>
</gene>
<dbReference type="STRING" id="908337.HMPREF9257_0527"/>
<dbReference type="Proteomes" id="UP000005990">
    <property type="component" value="Unassembled WGS sequence"/>
</dbReference>
<dbReference type="EMBL" id="AENN01000017">
    <property type="protein sequence ID" value="EFR30793.1"/>
    <property type="molecule type" value="Genomic_DNA"/>
</dbReference>
<dbReference type="Pfam" id="PF06605">
    <property type="entry name" value="Prophage_tail"/>
    <property type="match status" value="1"/>
</dbReference>
<comment type="caution">
    <text evidence="3">The sequence shown here is derived from an EMBL/GenBank/DDBJ whole genome shotgun (WGS) entry which is preliminary data.</text>
</comment>
<dbReference type="AlphaFoldDB" id="E4KQH1"/>
<evidence type="ECO:0000313" key="4">
    <source>
        <dbReference type="Proteomes" id="UP000005990"/>
    </source>
</evidence>
<evidence type="ECO:0000259" key="2">
    <source>
        <dbReference type="Pfam" id="PF06605"/>
    </source>
</evidence>
<dbReference type="InterPro" id="IPR007119">
    <property type="entry name" value="Phage_tail_spike_N"/>
</dbReference>
<keyword evidence="4" id="KW-1185">Reference proteome</keyword>
<name>E4KQH1_9LACT</name>
<protein>
    <submittedName>
        <fullName evidence="3">Phage minor structural protein, N-terminal domain protein</fullName>
    </submittedName>
</protein>
<dbReference type="eggNOG" id="COG4926">
    <property type="taxonomic scope" value="Bacteria"/>
</dbReference>
<accession>E4KQH1</accession>
<evidence type="ECO:0000313" key="3">
    <source>
        <dbReference type="EMBL" id="EFR30793.1"/>
    </source>
</evidence>
<feature type="domain" description="Tail spike" evidence="2">
    <location>
        <begin position="159"/>
        <end position="355"/>
    </location>
</feature>
<dbReference type="NCBIfam" id="TIGR01665">
    <property type="entry name" value="put_anti_recept"/>
    <property type="match status" value="1"/>
</dbReference>
<dbReference type="RefSeq" id="WP_006418953.1">
    <property type="nucleotide sequence ID" value="NZ_AENN01000017.1"/>
</dbReference>
<reference evidence="3 4" key="1">
    <citation type="submission" date="2010-10" db="EMBL/GenBank/DDBJ databases">
        <authorList>
            <person name="Durkin A.S."/>
            <person name="Madupu R."/>
            <person name="Torralba M."/>
            <person name="Gillis M."/>
            <person name="Methe B."/>
            <person name="Sutton G."/>
            <person name="Nelson K.E."/>
        </authorList>
    </citation>
    <scope>NUCLEOTIDE SEQUENCE [LARGE SCALE GENOMIC DNA]</scope>
    <source>
        <strain evidence="3 4">ACS-139-V-Col8</strain>
    </source>
</reference>
<keyword evidence="1" id="KW-0175">Coiled coil</keyword>
<dbReference type="OrthoDB" id="4387735at2"/>